<sequence length="194" mass="21687">MISNHNLGALMGAPVQGDDDKIGTVGQIFVDPESGNPNWVTVHTGLFGRHETFVPLDGATWDHEVLHVPFDKKTIKAAPRIDTDEALSPQHEADLYRYYRVGGYDDRGDSNRDDSNRDDEHRDQHQEVSSSGTQEQGPVRLRKYVVTENKEVTTPVSHEEIRVEAEGDVQVDTADVPDVDVVPDQRPGRHAKEE</sequence>
<feature type="compositionally biased region" description="Basic and acidic residues" evidence="1">
    <location>
        <begin position="102"/>
        <end position="126"/>
    </location>
</feature>
<dbReference type="InterPro" id="IPR027275">
    <property type="entry name" value="PRC-brl_dom"/>
</dbReference>
<feature type="compositionally biased region" description="Low complexity" evidence="1">
    <location>
        <begin position="168"/>
        <end position="185"/>
    </location>
</feature>
<accession>A0A3M8LCP4</accession>
<dbReference type="RefSeq" id="WP_123045881.1">
    <property type="nucleotide sequence ID" value="NZ_RDSR01000012.1"/>
</dbReference>
<dbReference type="GO" id="GO:0030077">
    <property type="term" value="C:plasma membrane light-harvesting complex"/>
    <property type="evidence" value="ECO:0007669"/>
    <property type="project" value="InterPro"/>
</dbReference>
<evidence type="ECO:0000259" key="2">
    <source>
        <dbReference type="Pfam" id="PF05239"/>
    </source>
</evidence>
<feature type="domain" description="PRC-barrel" evidence="2">
    <location>
        <begin position="12"/>
        <end position="75"/>
    </location>
</feature>
<name>A0A3M8LCP4_9MICO</name>
<protein>
    <submittedName>
        <fullName evidence="4">DUF2382 domain-containing protein</fullName>
    </submittedName>
</protein>
<dbReference type="Pfam" id="PF05239">
    <property type="entry name" value="PRC"/>
    <property type="match status" value="1"/>
</dbReference>
<organism evidence="4 5">
    <name type="scientific">Cryobacterium tepidiphilum</name>
    <dbReference type="NCBI Taxonomy" id="2486026"/>
    <lineage>
        <taxon>Bacteria</taxon>
        <taxon>Bacillati</taxon>
        <taxon>Actinomycetota</taxon>
        <taxon>Actinomycetes</taxon>
        <taxon>Micrococcales</taxon>
        <taxon>Microbacteriaceae</taxon>
        <taxon>Cryobacterium</taxon>
    </lineage>
</organism>
<dbReference type="Proteomes" id="UP000279859">
    <property type="component" value="Unassembled WGS sequence"/>
</dbReference>
<dbReference type="EMBL" id="RDSR01000012">
    <property type="protein sequence ID" value="RNE62258.1"/>
    <property type="molecule type" value="Genomic_DNA"/>
</dbReference>
<dbReference type="InterPro" id="IPR019060">
    <property type="entry name" value="DUF2382"/>
</dbReference>
<feature type="domain" description="DUF2382" evidence="3">
    <location>
        <begin position="133"/>
        <end position="171"/>
    </location>
</feature>
<feature type="compositionally biased region" description="Polar residues" evidence="1">
    <location>
        <begin position="127"/>
        <end position="136"/>
    </location>
</feature>
<dbReference type="InterPro" id="IPR011033">
    <property type="entry name" value="PRC_barrel-like_sf"/>
</dbReference>
<dbReference type="InterPro" id="IPR014747">
    <property type="entry name" value="Bac_photo_RC_H_C"/>
</dbReference>
<gene>
    <name evidence="4" type="ORF">EEJ31_08515</name>
</gene>
<dbReference type="Gene3D" id="3.90.50.10">
    <property type="entry name" value="Photosynthetic Reaction Center, subunit H, domain 2"/>
    <property type="match status" value="1"/>
</dbReference>
<keyword evidence="5" id="KW-1185">Reference proteome</keyword>
<dbReference type="OrthoDB" id="3712018at2"/>
<dbReference type="SUPFAM" id="SSF50346">
    <property type="entry name" value="PRC-barrel domain"/>
    <property type="match status" value="1"/>
</dbReference>
<proteinExistence type="predicted"/>
<reference evidence="4 5" key="1">
    <citation type="submission" date="2018-11" db="EMBL/GenBank/DDBJ databases">
        <title>Cryobacterium sp. nov., isolated from rhizosphere soil of lettuce.</title>
        <authorList>
            <person name="Wang Y."/>
        </authorList>
    </citation>
    <scope>NUCLEOTIDE SEQUENCE [LARGE SCALE GENOMIC DNA]</scope>
    <source>
        <strain evidence="4 5">NEAU-85</strain>
    </source>
</reference>
<feature type="region of interest" description="Disordered" evidence="1">
    <location>
        <begin position="102"/>
        <end position="194"/>
    </location>
</feature>
<evidence type="ECO:0000256" key="1">
    <source>
        <dbReference type="SAM" id="MobiDB-lite"/>
    </source>
</evidence>
<evidence type="ECO:0000313" key="5">
    <source>
        <dbReference type="Proteomes" id="UP000279859"/>
    </source>
</evidence>
<dbReference type="GO" id="GO:0019684">
    <property type="term" value="P:photosynthesis, light reaction"/>
    <property type="evidence" value="ECO:0007669"/>
    <property type="project" value="InterPro"/>
</dbReference>
<comment type="caution">
    <text evidence="4">The sequence shown here is derived from an EMBL/GenBank/DDBJ whole genome shotgun (WGS) entry which is preliminary data.</text>
</comment>
<evidence type="ECO:0000259" key="3">
    <source>
        <dbReference type="Pfam" id="PF09557"/>
    </source>
</evidence>
<dbReference type="Pfam" id="PF09557">
    <property type="entry name" value="DUF2382"/>
    <property type="match status" value="1"/>
</dbReference>
<dbReference type="AlphaFoldDB" id="A0A3M8LCP4"/>
<evidence type="ECO:0000313" key="4">
    <source>
        <dbReference type="EMBL" id="RNE62258.1"/>
    </source>
</evidence>